<comment type="caution">
    <text evidence="1">The sequence shown here is derived from an EMBL/GenBank/DDBJ whole genome shotgun (WGS) entry which is preliminary data.</text>
</comment>
<accession>A0ABQ9IE10</accession>
<protein>
    <submittedName>
        <fullName evidence="1">Uncharacterized protein</fullName>
    </submittedName>
</protein>
<evidence type="ECO:0000313" key="2">
    <source>
        <dbReference type="Proteomes" id="UP001159363"/>
    </source>
</evidence>
<organism evidence="1 2">
    <name type="scientific">Dryococelus australis</name>
    <dbReference type="NCBI Taxonomy" id="614101"/>
    <lineage>
        <taxon>Eukaryota</taxon>
        <taxon>Metazoa</taxon>
        <taxon>Ecdysozoa</taxon>
        <taxon>Arthropoda</taxon>
        <taxon>Hexapoda</taxon>
        <taxon>Insecta</taxon>
        <taxon>Pterygota</taxon>
        <taxon>Neoptera</taxon>
        <taxon>Polyneoptera</taxon>
        <taxon>Phasmatodea</taxon>
        <taxon>Verophasmatodea</taxon>
        <taxon>Anareolatae</taxon>
        <taxon>Phasmatidae</taxon>
        <taxon>Eurycanthinae</taxon>
        <taxon>Dryococelus</taxon>
    </lineage>
</organism>
<dbReference type="EMBL" id="JARBHB010000001">
    <property type="protein sequence ID" value="KAJ8894913.1"/>
    <property type="molecule type" value="Genomic_DNA"/>
</dbReference>
<proteinExistence type="predicted"/>
<gene>
    <name evidence="1" type="ORF">PR048_000220</name>
</gene>
<reference evidence="1 2" key="1">
    <citation type="submission" date="2023-02" db="EMBL/GenBank/DDBJ databases">
        <title>LHISI_Scaffold_Assembly.</title>
        <authorList>
            <person name="Stuart O.P."/>
            <person name="Cleave R."/>
            <person name="Magrath M.J.L."/>
            <person name="Mikheyev A.S."/>
        </authorList>
    </citation>
    <scope>NUCLEOTIDE SEQUENCE [LARGE SCALE GENOMIC DNA]</scope>
    <source>
        <strain evidence="1">Daus_M_001</strain>
        <tissue evidence="1">Leg muscle</tissue>
    </source>
</reference>
<evidence type="ECO:0000313" key="1">
    <source>
        <dbReference type="EMBL" id="KAJ8894913.1"/>
    </source>
</evidence>
<sequence>MELVTAVLFERTFSNGANEQDEEQEEATSLAGVVVAEEVLEMQGEEESGRGPRSFAPFSCRRHDGNTARLARKSDEALGVRVSVARIAASLLDPVHTLRIEHCAPFQKLALSGDGAFDARGSVALISPGRRKPVHLHRLDLAELHAARCNIRHPGSRGRGGVMVRLLASHLGEPCSIPDGAPDFRMPATAKEVFSSSQTHMEQFLIAVANFAGRTRAFAFVKIYAGGGSDIFQISEVQFRRESKAPVSSRASTETRISLLALPSHGASWRLMGSATLLLRCVLLARGHRTAGHAALVCRLRLARRHTTDVELFSIHRYQLFWANVTGSPFTIYAGRSSEFTFSSFIKKLRISNTLERKSNASDGCWIRVGGIRRAVRVGVCSSDVDDDATLRNAAGGSGPETFPLLLYHADGSLIHKELRAVPMCSCVCNREHNFHNGTIRFYYKEGRSFSRAPQLYNIMELLELFNKFRNRGGGRFSGRKYCGGELGKLNYLRGENEKVLDMVGEKMKQWKTSWLGRQPSRTRLQCRVTVEAYKGKLQGGEFVMLADGAAVAERLNKSPPAKANLVQSPAGPLPDLHKWESCRTMPLVGGFSRGSPVSPRPFTDSQDLACVRATADILIVMLVPSFRDVVEETVYSIHGFSDLFE</sequence>
<name>A0ABQ9IE10_9NEOP</name>
<keyword evidence="2" id="KW-1185">Reference proteome</keyword>
<dbReference type="Proteomes" id="UP001159363">
    <property type="component" value="Chromosome 1"/>
</dbReference>